<feature type="repeat" description="PPR" evidence="3">
    <location>
        <begin position="325"/>
        <end position="359"/>
    </location>
</feature>
<dbReference type="Gene3D" id="1.25.40.10">
    <property type="entry name" value="Tetratricopeptide repeat domain"/>
    <property type="match status" value="2"/>
</dbReference>
<dbReference type="EMBL" id="OZ034814">
    <property type="protein sequence ID" value="CAL1359223.1"/>
    <property type="molecule type" value="Genomic_DNA"/>
</dbReference>
<dbReference type="AlphaFoldDB" id="A0AAV2CS30"/>
<evidence type="ECO:0000256" key="2">
    <source>
        <dbReference type="ARBA" id="ARBA00022737"/>
    </source>
</evidence>
<evidence type="ECO:0000313" key="5">
    <source>
        <dbReference type="Proteomes" id="UP001497516"/>
    </source>
</evidence>
<accession>A0AAV2CS30</accession>
<dbReference type="Pfam" id="PF01535">
    <property type="entry name" value="PPR"/>
    <property type="match status" value="1"/>
</dbReference>
<dbReference type="GO" id="GO:0006396">
    <property type="term" value="P:RNA processing"/>
    <property type="evidence" value="ECO:0007669"/>
    <property type="project" value="TreeGrafter"/>
</dbReference>
<feature type="repeat" description="PPR" evidence="3">
    <location>
        <begin position="172"/>
        <end position="206"/>
    </location>
</feature>
<evidence type="ECO:0008006" key="6">
    <source>
        <dbReference type="Google" id="ProtNLM"/>
    </source>
</evidence>
<feature type="repeat" description="PPR" evidence="3">
    <location>
        <begin position="361"/>
        <end position="395"/>
    </location>
</feature>
<dbReference type="InterPro" id="IPR051114">
    <property type="entry name" value="Mito_RNA_Proc_CCM1"/>
</dbReference>
<feature type="repeat" description="PPR" evidence="3">
    <location>
        <begin position="255"/>
        <end position="289"/>
    </location>
</feature>
<feature type="repeat" description="PPR" evidence="3">
    <location>
        <begin position="396"/>
        <end position="431"/>
    </location>
</feature>
<keyword evidence="2" id="KW-0677">Repeat</keyword>
<evidence type="ECO:0000256" key="3">
    <source>
        <dbReference type="PROSITE-ProRule" id="PRU00708"/>
    </source>
</evidence>
<comment type="similarity">
    <text evidence="1">Belongs to the PPR family. P subfamily.</text>
</comment>
<dbReference type="GO" id="GO:0007005">
    <property type="term" value="P:mitochondrion organization"/>
    <property type="evidence" value="ECO:0007669"/>
    <property type="project" value="TreeGrafter"/>
</dbReference>
<dbReference type="GO" id="GO:0003729">
    <property type="term" value="F:mRNA binding"/>
    <property type="evidence" value="ECO:0007669"/>
    <property type="project" value="TreeGrafter"/>
</dbReference>
<dbReference type="Proteomes" id="UP001497516">
    <property type="component" value="Chromosome 10"/>
</dbReference>
<keyword evidence="5" id="KW-1185">Reference proteome</keyword>
<dbReference type="InterPro" id="IPR002885">
    <property type="entry name" value="PPR_rpt"/>
</dbReference>
<dbReference type="InterPro" id="IPR011990">
    <property type="entry name" value="TPR-like_helical_dom_sf"/>
</dbReference>
<dbReference type="GO" id="GO:0005739">
    <property type="term" value="C:mitochondrion"/>
    <property type="evidence" value="ECO:0007669"/>
    <property type="project" value="TreeGrafter"/>
</dbReference>
<dbReference type="PANTHER" id="PTHR47934:SF8">
    <property type="entry name" value="PENTACOTRIPEPTIDE-REPEAT REGION OF PRORP DOMAIN-CONTAINING PROTEIN"/>
    <property type="match status" value="1"/>
</dbReference>
<dbReference type="PANTHER" id="PTHR47934">
    <property type="entry name" value="PENTATRICOPEPTIDE REPEAT-CONTAINING PROTEIN PET309, MITOCHONDRIAL"/>
    <property type="match status" value="1"/>
</dbReference>
<feature type="repeat" description="PPR" evidence="3">
    <location>
        <begin position="290"/>
        <end position="324"/>
    </location>
</feature>
<dbReference type="PROSITE" id="PS51375">
    <property type="entry name" value="PPR"/>
    <property type="match status" value="7"/>
</dbReference>
<sequence length="506" mass="56961">MAFMILRRSRLSASTPKTATDISRLFCTTSTTPSPATGEPPIVSDVVSLLTHHRFKSRWSHLRSLLSSNQDPLSSPHFSQISLRFKSNPRLALRFFDFTRRNSSLCSHDAYSFATVIHLLSRARLKSPAQSVIRTFLLSRQLWPEDDEEPPCDPPLKLFEVLVKSYRYCDSAPFVFDLLIKSCLELKKIDASLEIVRKLRSRGISPQIDTCNALISWVSKCRGSSAGYEMFRELFGLVGSKVEGKGGRGLRNRPNVQSFNLLMEGFYRDGEVEMVEEIWLEIERFGCGGNEHSYSILLAVYSEAGKMTEAVKLWEAMVEKGVKPEVMAYNTIIGGFCRARDLKNAEEFFREMEMSEVECSSDITFEHLIGGYCGIGDVDAALLVYKDMLRKGFRPAAVTIEVLIGGLCEKGRFSEGLEVMRYAMKDVSFSPSRKSYQFLIKGSCEDGKLEVAGKLQAEMVGKGFEPNAEVYGAFVEGYTRVGNEKMAAKVRKEMSDRLEMSDNEMK</sequence>
<evidence type="ECO:0000313" key="4">
    <source>
        <dbReference type="EMBL" id="CAL1359223.1"/>
    </source>
</evidence>
<evidence type="ECO:0000256" key="1">
    <source>
        <dbReference type="ARBA" id="ARBA00007626"/>
    </source>
</evidence>
<gene>
    <name evidence="4" type="ORF">LTRI10_LOCUS6726</name>
</gene>
<dbReference type="Pfam" id="PF12854">
    <property type="entry name" value="PPR_1"/>
    <property type="match status" value="1"/>
</dbReference>
<name>A0AAV2CS30_9ROSI</name>
<organism evidence="4 5">
    <name type="scientific">Linum trigynum</name>
    <dbReference type="NCBI Taxonomy" id="586398"/>
    <lineage>
        <taxon>Eukaryota</taxon>
        <taxon>Viridiplantae</taxon>
        <taxon>Streptophyta</taxon>
        <taxon>Embryophyta</taxon>
        <taxon>Tracheophyta</taxon>
        <taxon>Spermatophyta</taxon>
        <taxon>Magnoliopsida</taxon>
        <taxon>eudicotyledons</taxon>
        <taxon>Gunneridae</taxon>
        <taxon>Pentapetalae</taxon>
        <taxon>rosids</taxon>
        <taxon>fabids</taxon>
        <taxon>Malpighiales</taxon>
        <taxon>Linaceae</taxon>
        <taxon>Linum</taxon>
    </lineage>
</organism>
<feature type="repeat" description="PPR" evidence="3">
    <location>
        <begin position="432"/>
        <end position="466"/>
    </location>
</feature>
<protein>
    <recommendedName>
        <fullName evidence="6">Pentatricopeptide repeat-containing protein</fullName>
    </recommendedName>
</protein>
<dbReference type="Pfam" id="PF13812">
    <property type="entry name" value="PPR_3"/>
    <property type="match status" value="2"/>
</dbReference>
<reference evidence="4 5" key="1">
    <citation type="submission" date="2024-04" db="EMBL/GenBank/DDBJ databases">
        <authorList>
            <person name="Fracassetti M."/>
        </authorList>
    </citation>
    <scope>NUCLEOTIDE SEQUENCE [LARGE SCALE GENOMIC DNA]</scope>
</reference>
<proteinExistence type="inferred from homology"/>
<dbReference type="NCBIfam" id="TIGR00756">
    <property type="entry name" value="PPR"/>
    <property type="match status" value="3"/>
</dbReference>
<dbReference type="Pfam" id="PF13041">
    <property type="entry name" value="PPR_2"/>
    <property type="match status" value="1"/>
</dbReference>